<accession>A0A947D7Q6</accession>
<comment type="caution">
    <text evidence="1">The sequence shown here is derived from an EMBL/GenBank/DDBJ whole genome shotgun (WGS) entry which is preliminary data.</text>
</comment>
<evidence type="ECO:0000313" key="1">
    <source>
        <dbReference type="EMBL" id="MBT9292633.1"/>
    </source>
</evidence>
<protein>
    <submittedName>
        <fullName evidence="1">Uncharacterized protein</fullName>
    </submittedName>
</protein>
<dbReference type="EMBL" id="JAHHZF010000014">
    <property type="protein sequence ID" value="MBT9292633.1"/>
    <property type="molecule type" value="Genomic_DNA"/>
</dbReference>
<dbReference type="AlphaFoldDB" id="A0A947D7Q6"/>
<sequence length="180" mass="20647">MQNSAVASLDDRSRIAIESYSKEADVLTEQIELAMSRQRAEAIIATQQKPINRNLIRLAVVTAPETYRRRWTAETLEWIREIAQIFNKKSKRPFPSRFYFRLLFMEPFGGADVDEIHEIIESILDEVALLSLPSYGRAGITEAEVLAHLEEFHFKLSEAISNGSFIATLSDPFFSNRPRR</sequence>
<organism evidence="1 2">
    <name type="scientific">Prosthecodimorpha staleyi</name>
    <dbReference type="NCBI Taxonomy" id="2840188"/>
    <lineage>
        <taxon>Bacteria</taxon>
        <taxon>Pseudomonadati</taxon>
        <taxon>Pseudomonadota</taxon>
        <taxon>Alphaproteobacteria</taxon>
        <taxon>Hyphomicrobiales</taxon>
        <taxon>Ancalomicrobiaceae</taxon>
        <taxon>Prosthecodimorpha</taxon>
    </lineage>
</organism>
<dbReference type="Proteomes" id="UP000766595">
    <property type="component" value="Unassembled WGS sequence"/>
</dbReference>
<dbReference type="RefSeq" id="WP_261971133.1">
    <property type="nucleotide sequence ID" value="NZ_JAHHZF010000014.1"/>
</dbReference>
<keyword evidence="2" id="KW-1185">Reference proteome</keyword>
<reference evidence="1 2" key="1">
    <citation type="submission" date="2021-06" db="EMBL/GenBank/DDBJ databases">
        <authorList>
            <person name="Grouzdev D.S."/>
            <person name="Koziaeva V."/>
        </authorList>
    </citation>
    <scope>NUCLEOTIDE SEQUENCE [LARGE SCALE GENOMIC DNA]</scope>
    <source>
        <strain evidence="1 2">22</strain>
    </source>
</reference>
<evidence type="ECO:0000313" key="2">
    <source>
        <dbReference type="Proteomes" id="UP000766595"/>
    </source>
</evidence>
<name>A0A947D7Q6_9HYPH</name>
<gene>
    <name evidence="1" type="ORF">KL771_24445</name>
</gene>
<proteinExistence type="predicted"/>